<comment type="subcellular location">
    <subcellularLocation>
        <location evidence="3">Periplasm</location>
    </subcellularLocation>
</comment>
<dbReference type="GO" id="GO:0017001">
    <property type="term" value="P:antibiotic catabolic process"/>
    <property type="evidence" value="ECO:0007669"/>
    <property type="project" value="UniProtKB-ARBA"/>
</dbReference>
<keyword evidence="9" id="KW-0574">Periplasm</keyword>
<dbReference type="PANTHER" id="PTHR42951">
    <property type="entry name" value="METALLO-BETA-LACTAMASE DOMAIN-CONTAINING"/>
    <property type="match status" value="1"/>
</dbReference>
<keyword evidence="8 13" id="KW-0732">Signal</keyword>
<keyword evidence="7" id="KW-0479">Metal-binding</keyword>
<evidence type="ECO:0000256" key="1">
    <source>
        <dbReference type="ARBA" id="ARBA00001526"/>
    </source>
</evidence>
<keyword evidence="10" id="KW-0378">Hydrolase</keyword>
<dbReference type="InterPro" id="IPR050855">
    <property type="entry name" value="NDM-1-like"/>
</dbReference>
<feature type="chain" id="PRO_5012025154" description="beta-lactamase" evidence="13">
    <location>
        <begin position="27"/>
        <end position="244"/>
    </location>
</feature>
<dbReference type="OrthoDB" id="420651at2"/>
<dbReference type="STRING" id="634436.SAMN05216361_2884"/>
<dbReference type="InterPro" id="IPR036866">
    <property type="entry name" value="RibonucZ/Hydroxyglut_hydro"/>
</dbReference>
<dbReference type="SMART" id="SM00849">
    <property type="entry name" value="Lactamase_B"/>
    <property type="match status" value="1"/>
</dbReference>
<dbReference type="SUPFAM" id="SSF56281">
    <property type="entry name" value="Metallo-hydrolase/oxidoreductase"/>
    <property type="match status" value="1"/>
</dbReference>
<dbReference type="Pfam" id="PF00753">
    <property type="entry name" value="Lactamase_B"/>
    <property type="match status" value="1"/>
</dbReference>
<feature type="signal peptide" evidence="13">
    <location>
        <begin position="1"/>
        <end position="26"/>
    </location>
</feature>
<name>A0A1M5M2X1_9ALTE</name>
<evidence type="ECO:0000313" key="16">
    <source>
        <dbReference type="Proteomes" id="UP000184520"/>
    </source>
</evidence>
<dbReference type="RefSeq" id="WP_084526532.1">
    <property type="nucleotide sequence ID" value="NZ_FQWD01000004.1"/>
</dbReference>
<comment type="cofactor">
    <cofactor evidence="2">
        <name>Zn(2+)</name>
        <dbReference type="ChEBI" id="CHEBI:29105"/>
    </cofactor>
</comment>
<dbReference type="AlphaFoldDB" id="A0A1M5M2X1"/>
<evidence type="ECO:0000256" key="8">
    <source>
        <dbReference type="ARBA" id="ARBA00022729"/>
    </source>
</evidence>
<evidence type="ECO:0000256" key="6">
    <source>
        <dbReference type="ARBA" id="ARBA00012865"/>
    </source>
</evidence>
<comment type="catalytic activity">
    <reaction evidence="1">
        <text>a beta-lactam + H2O = a substituted beta-amino acid</text>
        <dbReference type="Rhea" id="RHEA:20401"/>
        <dbReference type="ChEBI" id="CHEBI:15377"/>
        <dbReference type="ChEBI" id="CHEBI:35627"/>
        <dbReference type="ChEBI" id="CHEBI:140347"/>
        <dbReference type="EC" id="3.5.2.6"/>
    </reaction>
</comment>
<keyword evidence="12" id="KW-0046">Antibiotic resistance</keyword>
<dbReference type="NCBIfam" id="NF012229">
    <property type="entry name" value="bla_class_B_core"/>
    <property type="match status" value="1"/>
</dbReference>
<comment type="subunit">
    <text evidence="5">Monomer.</text>
</comment>
<evidence type="ECO:0000256" key="7">
    <source>
        <dbReference type="ARBA" id="ARBA00022723"/>
    </source>
</evidence>
<reference evidence="16" key="1">
    <citation type="submission" date="2016-11" db="EMBL/GenBank/DDBJ databases">
        <authorList>
            <person name="Varghese N."/>
            <person name="Submissions S."/>
        </authorList>
    </citation>
    <scope>NUCLEOTIDE SEQUENCE [LARGE SCALE GENOMIC DNA]</scope>
    <source>
        <strain evidence="16">CGMCC 1.8995</strain>
    </source>
</reference>
<evidence type="ECO:0000256" key="5">
    <source>
        <dbReference type="ARBA" id="ARBA00011245"/>
    </source>
</evidence>
<accession>A0A1M5M2X1</accession>
<keyword evidence="11" id="KW-0862">Zinc</keyword>
<dbReference type="NCBIfam" id="NF033088">
    <property type="entry name" value="bla_subclass_B1"/>
    <property type="match status" value="1"/>
</dbReference>
<feature type="domain" description="Metallo-beta-lactamase" evidence="14">
    <location>
        <begin position="54"/>
        <end position="221"/>
    </location>
</feature>
<dbReference type="Proteomes" id="UP000184520">
    <property type="component" value="Unassembled WGS sequence"/>
</dbReference>
<comment type="similarity">
    <text evidence="4">Belongs to the metallo-beta-lactamase superfamily. Class-B beta-lactamase family.</text>
</comment>
<evidence type="ECO:0000313" key="15">
    <source>
        <dbReference type="EMBL" id="SHG71647.1"/>
    </source>
</evidence>
<organism evidence="15 16">
    <name type="scientific">Marisediminitalea aggregata</name>
    <dbReference type="NCBI Taxonomy" id="634436"/>
    <lineage>
        <taxon>Bacteria</taxon>
        <taxon>Pseudomonadati</taxon>
        <taxon>Pseudomonadota</taxon>
        <taxon>Gammaproteobacteria</taxon>
        <taxon>Alteromonadales</taxon>
        <taxon>Alteromonadaceae</taxon>
        <taxon>Marisediminitalea</taxon>
    </lineage>
</organism>
<evidence type="ECO:0000256" key="3">
    <source>
        <dbReference type="ARBA" id="ARBA00004418"/>
    </source>
</evidence>
<evidence type="ECO:0000256" key="13">
    <source>
        <dbReference type="SAM" id="SignalP"/>
    </source>
</evidence>
<evidence type="ECO:0000256" key="2">
    <source>
        <dbReference type="ARBA" id="ARBA00001947"/>
    </source>
</evidence>
<gene>
    <name evidence="15" type="ORF">SAMN05216361_2884</name>
</gene>
<protein>
    <recommendedName>
        <fullName evidence="6">beta-lactamase</fullName>
        <ecNumber evidence="6">3.5.2.6</ecNumber>
    </recommendedName>
</protein>
<dbReference type="Gene3D" id="3.60.15.10">
    <property type="entry name" value="Ribonuclease Z/Hydroxyacylglutathione hydrolase-like"/>
    <property type="match status" value="1"/>
</dbReference>
<evidence type="ECO:0000256" key="12">
    <source>
        <dbReference type="ARBA" id="ARBA00023251"/>
    </source>
</evidence>
<evidence type="ECO:0000256" key="10">
    <source>
        <dbReference type="ARBA" id="ARBA00022801"/>
    </source>
</evidence>
<sequence>MKAMRKHGLAGLVCFILSTCAWSGLAENLTIQPLSDTVFMHQSSREVEGFGDVSGNGLIVVDGAKAYLIDTPWDRADIQVIHNWLDARALSLSGVVATHSHDDAGGNLDVFHQQQIPTWAHALTSQLLEEKGEAPATHAFTESVTVLPETVELFYPGPGHTFDNIVVWLPKQKLLFGGCFVRALETDSMGYTAEGDVQQWGESVQRVLARYPNIQGVVPGHGKAGKVDMLIKTQRMARQAAAEQ</sequence>
<dbReference type="EC" id="3.5.2.6" evidence="6"/>
<dbReference type="PANTHER" id="PTHR42951:SF4">
    <property type="entry name" value="ACYL-COENZYME A THIOESTERASE MBLAC2"/>
    <property type="match status" value="1"/>
</dbReference>
<evidence type="ECO:0000256" key="9">
    <source>
        <dbReference type="ARBA" id="ARBA00022764"/>
    </source>
</evidence>
<evidence type="ECO:0000256" key="4">
    <source>
        <dbReference type="ARBA" id="ARBA00005250"/>
    </source>
</evidence>
<dbReference type="EMBL" id="FQWD01000004">
    <property type="protein sequence ID" value="SHG71647.1"/>
    <property type="molecule type" value="Genomic_DNA"/>
</dbReference>
<keyword evidence="16" id="KW-1185">Reference proteome</keyword>
<evidence type="ECO:0000259" key="14">
    <source>
        <dbReference type="SMART" id="SM00849"/>
    </source>
</evidence>
<evidence type="ECO:0000256" key="11">
    <source>
        <dbReference type="ARBA" id="ARBA00022833"/>
    </source>
</evidence>
<proteinExistence type="inferred from homology"/>
<dbReference type="InterPro" id="IPR001279">
    <property type="entry name" value="Metallo-B-lactamas"/>
</dbReference>
<dbReference type="InterPro" id="IPR058199">
    <property type="entry name" value="BlaB//VIM/IMP-1"/>
</dbReference>